<dbReference type="AlphaFoldDB" id="A0A892ZEK8"/>
<gene>
    <name evidence="1" type="ORF">JQU52_10135</name>
</gene>
<dbReference type="Pfam" id="PF09956">
    <property type="entry name" value="Phage_cement_2"/>
    <property type="match status" value="1"/>
</dbReference>
<accession>A0A892ZEK8</accession>
<dbReference type="RefSeq" id="WP_230338370.1">
    <property type="nucleotide sequence ID" value="NZ_CP069798.1"/>
</dbReference>
<dbReference type="EMBL" id="CP069798">
    <property type="protein sequence ID" value="QRQ81083.1"/>
    <property type="molecule type" value="Genomic_DNA"/>
</dbReference>
<proteinExistence type="predicted"/>
<dbReference type="InterPro" id="IPR011231">
    <property type="entry name" value="Phage_VT1-Sakai_H0018"/>
</dbReference>
<dbReference type="KEGG" id="ptes:JQU52_10135"/>
<organism evidence="1 2">
    <name type="scientific">Paralysiella testudinis</name>
    <dbReference type="NCBI Taxonomy" id="2809020"/>
    <lineage>
        <taxon>Bacteria</taxon>
        <taxon>Pseudomonadati</taxon>
        <taxon>Pseudomonadota</taxon>
        <taxon>Betaproteobacteria</taxon>
        <taxon>Neisseriales</taxon>
        <taxon>Neisseriaceae</taxon>
        <taxon>Paralysiella</taxon>
    </lineage>
</organism>
<dbReference type="Proteomes" id="UP000653156">
    <property type="component" value="Chromosome"/>
</dbReference>
<evidence type="ECO:0000313" key="1">
    <source>
        <dbReference type="EMBL" id="QRQ81083.1"/>
    </source>
</evidence>
<protein>
    <submittedName>
        <fullName evidence="1">DUF2190 family protein</fullName>
    </submittedName>
</protein>
<evidence type="ECO:0000313" key="2">
    <source>
        <dbReference type="Proteomes" id="UP000653156"/>
    </source>
</evidence>
<keyword evidence="2" id="KW-1185">Reference proteome</keyword>
<name>A0A892ZEK8_9NEIS</name>
<reference evidence="1" key="1">
    <citation type="submission" date="2021-02" db="EMBL/GenBank/DDBJ databases">
        <title>Neisseriaceae sp. 26B isolated from the cloaca of a Common Toad-headed Turtle (Mesoclemmys nasuta).</title>
        <authorList>
            <person name="Spergser J."/>
            <person name="Busse H.-J."/>
        </authorList>
    </citation>
    <scope>NUCLEOTIDE SEQUENCE</scope>
    <source>
        <strain evidence="1">26B</strain>
    </source>
</reference>
<sequence>MSKPTKQVVLTTTIKTTGKVVANRFVGHSGKQAVADEKVYGVAPYDADSGDTLAVDILGIAVVEAGGVLAVGDDVSADAQGCAVKTAGGKVAGSARTAAAAAGDLIQVFLKG</sequence>